<feature type="compositionally biased region" description="Basic and acidic residues" evidence="1">
    <location>
        <begin position="246"/>
        <end position="370"/>
    </location>
</feature>
<evidence type="ECO:0000313" key="3">
    <source>
        <dbReference type="EMBL" id="KAJ6252311.1"/>
    </source>
</evidence>
<feature type="compositionally biased region" description="Low complexity" evidence="1">
    <location>
        <begin position="371"/>
        <end position="386"/>
    </location>
</feature>
<proteinExistence type="predicted"/>
<feature type="region of interest" description="Disordered" evidence="1">
    <location>
        <begin position="465"/>
        <end position="550"/>
    </location>
</feature>
<dbReference type="EMBL" id="JAOAOG010000047">
    <property type="protein sequence ID" value="KAJ6252311.1"/>
    <property type="molecule type" value="Genomic_DNA"/>
</dbReference>
<feature type="compositionally biased region" description="Polar residues" evidence="1">
    <location>
        <begin position="465"/>
        <end position="485"/>
    </location>
</feature>
<feature type="region of interest" description="Disordered" evidence="1">
    <location>
        <begin position="246"/>
        <end position="389"/>
    </location>
</feature>
<feature type="domain" description="BTB" evidence="2">
    <location>
        <begin position="19"/>
        <end position="91"/>
    </location>
</feature>
<sequence>MTNQYEQLEKTFQPSSNLWDVIFQVQEQNKTFKGHKLLFALKSNFFRRVFYPDGWKLNSFQIITVQLPQVSEKLFSLVHNYIYTGEVDLTMELFCGAYLLSVHFEIKQLVQECINFFRSKLEISNSMFFYSHITQYQIQGNLREYIKKFIALNSIQIFSQKGVFNEVPSDIIIGILKFENLLVKEIELARRVYERAIFLSEKYYHYLRSQKMQKETENKSKDQDSKISETRTLQLFESENEKVIEKVNEKEKENENQKEKENEQKNENDEKAQEKEQEKENEKEEEKVIENRNENENRKEEEEQEKEKKNQIEEEKVIENGNEKEKENENQKEKEYEKEKENEKEAKKKNFENGNEKEQNEKNQKEKELKNNSQITNNNPNNASNHNEGKINEGLVLKDYVSEILPYLRIDLIVANSFDELISLNLFDKNQLMASLRKVIFKIQMKYQIIISEQRSQIFSVMHQNQESNVNNSPHRHLSNMSNYQNNDDDDNNNHHRHHHQNNNKGNRHHQNHHRHHRNNDDNNNRHHRHQKNDDNDDDDNNKEMNDFMVNGNNNILNQLKKYKKSKSALNRYSINDKDYSNPPIGDSTITRAPTSFISKEFAKIKKPKYPVLILSTSGNLFVNQHVVQSLTGIANTGRWSDNEFFIDIKLFWATKSQVTASLLEGFKCVLVWTTPSRHWYNSRDIGNTLRAFVKKGGHLIMCCHSALKKPAKSRKTGTCCILGKLTYTSLLPCKLGLKSKRKESYLGKIYNKKNQIINDFLITSTFNHLMPVTRIETKYSYDINSTICELVAEYDDGAPLLMIKQKKKTNGVIICANIAPFTRSFRSRPGKKRGGKYDKNFIGLRILANSMCYLANKMYL</sequence>
<gene>
    <name evidence="3" type="ORF">M0813_14462</name>
</gene>
<feature type="compositionally biased region" description="Basic and acidic residues" evidence="1">
    <location>
        <begin position="212"/>
        <end position="229"/>
    </location>
</feature>
<dbReference type="Gene3D" id="3.30.710.10">
    <property type="entry name" value="Potassium Channel Kv1.1, Chain A"/>
    <property type="match status" value="1"/>
</dbReference>
<dbReference type="Proteomes" id="UP001150062">
    <property type="component" value="Unassembled WGS sequence"/>
</dbReference>
<dbReference type="PANTHER" id="PTHR45774:SF3">
    <property type="entry name" value="BTB (POZ) DOMAIN-CONTAINING 2B-RELATED"/>
    <property type="match status" value="1"/>
</dbReference>
<dbReference type="InterPro" id="IPR011333">
    <property type="entry name" value="SKP1/BTB/POZ_sf"/>
</dbReference>
<accession>A0ABQ8Z684</accession>
<feature type="compositionally biased region" description="Basic residues" evidence="1">
    <location>
        <begin position="495"/>
        <end position="518"/>
    </location>
</feature>
<dbReference type="SUPFAM" id="SSF54695">
    <property type="entry name" value="POZ domain"/>
    <property type="match status" value="1"/>
</dbReference>
<protein>
    <submittedName>
        <fullName evidence="3">Pep-cterm sorting domain-containing protein</fullName>
    </submittedName>
</protein>
<evidence type="ECO:0000313" key="4">
    <source>
        <dbReference type="Proteomes" id="UP001150062"/>
    </source>
</evidence>
<comment type="caution">
    <text evidence="3">The sequence shown here is derived from an EMBL/GenBank/DDBJ whole genome shotgun (WGS) entry which is preliminary data.</text>
</comment>
<dbReference type="PROSITE" id="PS50097">
    <property type="entry name" value="BTB"/>
    <property type="match status" value="1"/>
</dbReference>
<evidence type="ECO:0000256" key="1">
    <source>
        <dbReference type="SAM" id="MobiDB-lite"/>
    </source>
</evidence>
<dbReference type="SMART" id="SM00225">
    <property type="entry name" value="BTB"/>
    <property type="match status" value="1"/>
</dbReference>
<keyword evidence="4" id="KW-1185">Reference proteome</keyword>
<feature type="region of interest" description="Disordered" evidence="1">
    <location>
        <begin position="211"/>
        <end position="232"/>
    </location>
</feature>
<dbReference type="InterPro" id="IPR000210">
    <property type="entry name" value="BTB/POZ_dom"/>
</dbReference>
<organism evidence="3 4">
    <name type="scientific">Anaeramoeba flamelloides</name>
    <dbReference type="NCBI Taxonomy" id="1746091"/>
    <lineage>
        <taxon>Eukaryota</taxon>
        <taxon>Metamonada</taxon>
        <taxon>Anaeramoebidae</taxon>
        <taxon>Anaeramoeba</taxon>
    </lineage>
</organism>
<evidence type="ECO:0000259" key="2">
    <source>
        <dbReference type="PROSITE" id="PS50097"/>
    </source>
</evidence>
<reference evidence="3" key="1">
    <citation type="submission" date="2022-08" db="EMBL/GenBank/DDBJ databases">
        <title>Novel sulfate-reducing endosymbionts in the free-living metamonad Anaeramoeba.</title>
        <authorList>
            <person name="Jerlstrom-Hultqvist J."/>
            <person name="Cepicka I."/>
            <person name="Gallot-Lavallee L."/>
            <person name="Salas-Leiva D."/>
            <person name="Curtis B.A."/>
            <person name="Zahonova K."/>
            <person name="Pipaliya S."/>
            <person name="Dacks J."/>
            <person name="Roger A.J."/>
        </authorList>
    </citation>
    <scope>NUCLEOTIDE SEQUENCE</scope>
    <source>
        <strain evidence="3">Schooner1</strain>
    </source>
</reference>
<dbReference type="PANTHER" id="PTHR45774">
    <property type="entry name" value="BTB/POZ DOMAIN-CONTAINING"/>
    <property type="match status" value="1"/>
</dbReference>
<dbReference type="Pfam" id="PF00651">
    <property type="entry name" value="BTB"/>
    <property type="match status" value="1"/>
</dbReference>
<name>A0ABQ8Z684_9EUKA</name>